<dbReference type="InParanoid" id="A9VEB2"/>
<keyword evidence="3" id="KW-1185">Reference proteome</keyword>
<evidence type="ECO:0000313" key="2">
    <source>
        <dbReference type="EMBL" id="EDQ84130.1"/>
    </source>
</evidence>
<dbReference type="GeneID" id="5896319"/>
<evidence type="ECO:0000313" key="3">
    <source>
        <dbReference type="Proteomes" id="UP000001357"/>
    </source>
</evidence>
<dbReference type="PANTHER" id="PTHR24144:SF5">
    <property type="entry name" value="BTB DOMAIN-CONTAINING PROTEIN"/>
    <property type="match status" value="1"/>
</dbReference>
<accession>A9VEB2</accession>
<evidence type="ECO:0000259" key="1">
    <source>
        <dbReference type="PROSITE" id="PS00028"/>
    </source>
</evidence>
<protein>
    <recommendedName>
        <fullName evidence="1">C2H2-type domain-containing protein</fullName>
    </recommendedName>
</protein>
<dbReference type="PANTHER" id="PTHR24144">
    <property type="entry name" value="ANKYRIN REPEAT DOMAIN-CONTAINING PROTEIN 49"/>
    <property type="match status" value="1"/>
</dbReference>
<dbReference type="KEGG" id="mbr:MONBRDRAFT_13105"/>
<dbReference type="PROSITE" id="PS00028">
    <property type="entry name" value="ZINC_FINGER_C2H2_1"/>
    <property type="match status" value="1"/>
</dbReference>
<organism evidence="2 3">
    <name type="scientific">Monosiga brevicollis</name>
    <name type="common">Choanoflagellate</name>
    <dbReference type="NCBI Taxonomy" id="81824"/>
    <lineage>
        <taxon>Eukaryota</taxon>
        <taxon>Choanoflagellata</taxon>
        <taxon>Craspedida</taxon>
        <taxon>Salpingoecidae</taxon>
        <taxon>Monosiga</taxon>
    </lineage>
</organism>
<name>A9VEB2_MONBE</name>
<reference evidence="2 3" key="1">
    <citation type="journal article" date="2008" name="Nature">
        <title>The genome of the choanoflagellate Monosiga brevicollis and the origin of metazoans.</title>
        <authorList>
            <consortium name="JGI Sequencing"/>
            <person name="King N."/>
            <person name="Westbrook M.J."/>
            <person name="Young S.L."/>
            <person name="Kuo A."/>
            <person name="Abedin M."/>
            <person name="Chapman J."/>
            <person name="Fairclough S."/>
            <person name="Hellsten U."/>
            <person name="Isogai Y."/>
            <person name="Letunic I."/>
            <person name="Marr M."/>
            <person name="Pincus D."/>
            <person name="Putnam N."/>
            <person name="Rokas A."/>
            <person name="Wright K.J."/>
            <person name="Zuzow R."/>
            <person name="Dirks W."/>
            <person name="Good M."/>
            <person name="Goodstein D."/>
            <person name="Lemons D."/>
            <person name="Li W."/>
            <person name="Lyons J.B."/>
            <person name="Morris A."/>
            <person name="Nichols S."/>
            <person name="Richter D.J."/>
            <person name="Salamov A."/>
            <person name="Bork P."/>
            <person name="Lim W.A."/>
            <person name="Manning G."/>
            <person name="Miller W.T."/>
            <person name="McGinnis W."/>
            <person name="Shapiro H."/>
            <person name="Tjian R."/>
            <person name="Grigoriev I.V."/>
            <person name="Rokhsar D."/>
        </authorList>
    </citation>
    <scope>NUCLEOTIDE SEQUENCE [LARGE SCALE GENOMIC DNA]</scope>
    <source>
        <strain evidence="3">MX1 / ATCC 50154</strain>
    </source>
</reference>
<dbReference type="EMBL" id="CH991610">
    <property type="protein sequence ID" value="EDQ84130.1"/>
    <property type="molecule type" value="Genomic_DNA"/>
</dbReference>
<proteinExistence type="predicted"/>
<dbReference type="AlphaFoldDB" id="A9VEB2"/>
<sequence>MASEAEEKRCPHGVHQMQPFYDRVGMTLILSELTPEQILKLGHDTPPAPLVSGMHELLWEAHEQLSQHGLAAASVASLFEDEELQVEPQTLPQVSPGTMSRYLNIGARLVHFILLLDALPAPEPSSFLSQVLASRGEAITTAALAVQDALDAGLSGEDLVEPLAALWLALVNAELHLFDNDKVHFVNVFLLCTAVSKGSGVLQDIRRWTTTLAGLIYIFKLFLLRFGKAQRWATAGKLRPFLQSGRLVHFLSQRMTAARSSSTADGQVGVDIDVQTDGDMTDEALHTIVCQGTELNVKEIGTALVQMRNDMKEILDTHLLLGSDLRERHALECVRLRSKEDRTNRVKNCRQVEALLSLAAWFSVGQPSVSRHQQESRITIGQRNFLLKRAALDGKFCCPIYGCKKRYPKAEGVRRHIRARHMAMAENTSAELGGMLIHSPASEINNAPKSVIGAPKRRYPHHQVSLGKNADASRAKMYLESLGLALDEYEWILICGKCAYALSEHPAQHLKRHCLNVEDADISLAMDLIKEATPRKCSATSARNCSAISAKAIKAFDSA</sequence>
<feature type="domain" description="C2H2-type" evidence="1">
    <location>
        <begin position="398"/>
        <end position="421"/>
    </location>
</feature>
<gene>
    <name evidence="2" type="ORF">MONBRDRAFT_13105</name>
</gene>
<dbReference type="Proteomes" id="UP000001357">
    <property type="component" value="Unassembled WGS sequence"/>
</dbReference>
<dbReference type="RefSeq" id="XP_001751059.1">
    <property type="nucleotide sequence ID" value="XM_001751007.1"/>
</dbReference>
<dbReference type="InterPro" id="IPR013087">
    <property type="entry name" value="Znf_C2H2_type"/>
</dbReference>
<feature type="non-terminal residue" evidence="2">
    <location>
        <position position="559"/>
    </location>
</feature>
<dbReference type="eggNOG" id="ENOG502SYH0">
    <property type="taxonomic scope" value="Eukaryota"/>
</dbReference>